<reference evidence="2" key="1">
    <citation type="submission" date="2019-03" db="EMBL/GenBank/DDBJ databases">
        <authorList>
            <person name="Mank J."/>
            <person name="Almeida P."/>
        </authorList>
    </citation>
    <scope>NUCLEOTIDE SEQUENCE</scope>
    <source>
        <strain evidence="2">78183</strain>
    </source>
</reference>
<proteinExistence type="predicted"/>
<name>A0A6N2NFG4_SALVM</name>
<evidence type="ECO:0000313" key="2">
    <source>
        <dbReference type="EMBL" id="VFU60038.1"/>
    </source>
</evidence>
<gene>
    <name evidence="2" type="ORF">SVIM_LOCUS444116</name>
</gene>
<evidence type="ECO:0000256" key="1">
    <source>
        <dbReference type="SAM" id="MobiDB-lite"/>
    </source>
</evidence>
<dbReference type="AlphaFoldDB" id="A0A6N2NFG4"/>
<accession>A0A6N2NFG4</accession>
<dbReference type="EMBL" id="CAADRP010002041">
    <property type="protein sequence ID" value="VFU60038.1"/>
    <property type="molecule type" value="Genomic_DNA"/>
</dbReference>
<organism evidence="2">
    <name type="scientific">Salix viminalis</name>
    <name type="common">Common osier</name>
    <name type="synonym">Basket willow</name>
    <dbReference type="NCBI Taxonomy" id="40686"/>
    <lineage>
        <taxon>Eukaryota</taxon>
        <taxon>Viridiplantae</taxon>
        <taxon>Streptophyta</taxon>
        <taxon>Embryophyta</taxon>
        <taxon>Tracheophyta</taxon>
        <taxon>Spermatophyta</taxon>
        <taxon>Magnoliopsida</taxon>
        <taxon>eudicotyledons</taxon>
        <taxon>Gunneridae</taxon>
        <taxon>Pentapetalae</taxon>
        <taxon>rosids</taxon>
        <taxon>fabids</taxon>
        <taxon>Malpighiales</taxon>
        <taxon>Salicaceae</taxon>
        <taxon>Saliceae</taxon>
        <taxon>Salix</taxon>
    </lineage>
</organism>
<feature type="region of interest" description="Disordered" evidence="1">
    <location>
        <begin position="1"/>
        <end position="24"/>
    </location>
</feature>
<sequence length="101" mass="11260">MATDEDDMFSGAESHSRSRVMATDEASVTLSDPVQRARLVNGFSRFLGYGLVPSFVGLRWVLLEILCKLVSLVDEVDGLRWMQKIEISTIHKGTTDKKDNA</sequence>
<protein>
    <submittedName>
        <fullName evidence="2">Uncharacterized protein</fullName>
    </submittedName>
</protein>